<feature type="region of interest" description="Disordered" evidence="1">
    <location>
        <begin position="720"/>
        <end position="749"/>
    </location>
</feature>
<reference evidence="2 3" key="1">
    <citation type="journal article" date="2017" name="Curr. Biol.">
        <title>Genome architecture and evolution of a unichromosomal asexual nematode.</title>
        <authorList>
            <person name="Fradin H."/>
            <person name="Zegar C."/>
            <person name="Gutwein M."/>
            <person name="Lucas J."/>
            <person name="Kovtun M."/>
            <person name="Corcoran D."/>
            <person name="Baugh L.R."/>
            <person name="Kiontke K."/>
            <person name="Gunsalus K."/>
            <person name="Fitch D.H."/>
            <person name="Piano F."/>
        </authorList>
    </citation>
    <scope>NUCLEOTIDE SEQUENCE [LARGE SCALE GENOMIC DNA]</scope>
    <source>
        <strain evidence="2">PF1309</strain>
    </source>
</reference>
<comment type="caution">
    <text evidence="2">The sequence shown here is derived from an EMBL/GenBank/DDBJ whole genome shotgun (WGS) entry which is preliminary data.</text>
</comment>
<protein>
    <submittedName>
        <fullName evidence="2">Uncharacterized protein</fullName>
    </submittedName>
</protein>
<evidence type="ECO:0000313" key="2">
    <source>
        <dbReference type="EMBL" id="PAV57457.1"/>
    </source>
</evidence>
<feature type="region of interest" description="Disordered" evidence="1">
    <location>
        <begin position="398"/>
        <end position="513"/>
    </location>
</feature>
<gene>
    <name evidence="2" type="ORF">WR25_26882</name>
</gene>
<evidence type="ECO:0000256" key="1">
    <source>
        <dbReference type="SAM" id="MobiDB-lite"/>
    </source>
</evidence>
<proteinExistence type="predicted"/>
<dbReference type="Proteomes" id="UP000218231">
    <property type="component" value="Unassembled WGS sequence"/>
</dbReference>
<keyword evidence="3" id="KW-1185">Reference proteome</keyword>
<feature type="compositionally biased region" description="Low complexity" evidence="1">
    <location>
        <begin position="405"/>
        <end position="417"/>
    </location>
</feature>
<sequence>MNGGEMYQAIFMAPQNLMMESQFVSQGAEGAEGFFTRQHGYIPLTRERSRRMLRQTAKQLRNTLLNPDYHLFYGNWFSVKIEINNNEGEEPKCVYKIVYLWPLSWPYYPSSSVFTRISRLIPNKIGSFTKFKEIFGVVAAVEDNVLLIWSDFSGIVIFTAADREEIKDFIPLQPVHAQGLAIPEFRYTAITILSVEEIVMSPAITHAKFDENAKITSLDGWLIAECQNGDKVVLLDIRRRRISAYKSSFHEREQVAVMYTCVSTPFGPVFVSLNVISEEQHRMHYEYYATAFKNLRRFKTVDYEYLEPNIVQATRSIQAAEPFFLEQFARLKKYFEEAWIPEDAEYEDVDFIEKVSRKPEKKFTCLSDTPSTNGENSFELREDHQPIQLQNAAHGVVPNIGFLPSDSSLSSKSSESSQSEEEMLDVAEELNRVNGTEANRLRDENGNAIVDGEGSEQHMRVSCTQQPQQPQQDQREEASTATEEVSEIGPRELPLSLSRPEAQQLRRSLSPPHSSVLVPVVPATLSSHPSSLSLPEDQLTPSKAVVTRRIVHPVLPPVAQRDLFDPDHDGVSDVKEKRAHHQAVHTNLHQKHDNETATSSSAFPAMSIPARTSPRYDEIEEGTHYFAARYVDHTLNESFSSPPETPTPPERLDWNAEGQGHIQYEEESKYDGKERYVNCLEEMSEDRDDRYGQGQENGRKHEMELKHERAHGYEHAAVAEEGHQQIQQTSYQKEQQSVDRNESPLPSVSVSVSTNSISAFAIPSQLVAPWEHADEEEHSFIEEPDGVDPESELEKERRNFVYRFINKGDIMKILTRVDKELNKSLTKLYWCEIRLALSEYQKCARTDLQKVRVQQLVRSFINLKIAI</sequence>
<accession>A0A2A2J6Z3</accession>
<evidence type="ECO:0000313" key="3">
    <source>
        <dbReference type="Proteomes" id="UP000218231"/>
    </source>
</evidence>
<name>A0A2A2J6Z3_9BILA</name>
<organism evidence="2 3">
    <name type="scientific">Diploscapter pachys</name>
    <dbReference type="NCBI Taxonomy" id="2018661"/>
    <lineage>
        <taxon>Eukaryota</taxon>
        <taxon>Metazoa</taxon>
        <taxon>Ecdysozoa</taxon>
        <taxon>Nematoda</taxon>
        <taxon>Chromadorea</taxon>
        <taxon>Rhabditida</taxon>
        <taxon>Rhabditina</taxon>
        <taxon>Rhabditomorpha</taxon>
        <taxon>Rhabditoidea</taxon>
        <taxon>Rhabditidae</taxon>
        <taxon>Diploscapter</taxon>
    </lineage>
</organism>
<feature type="compositionally biased region" description="Acidic residues" evidence="1">
    <location>
        <begin position="418"/>
        <end position="428"/>
    </location>
</feature>
<dbReference type="EMBL" id="LIAE01010637">
    <property type="protein sequence ID" value="PAV57457.1"/>
    <property type="molecule type" value="Genomic_DNA"/>
</dbReference>
<feature type="compositionally biased region" description="Polar residues" evidence="1">
    <location>
        <begin position="724"/>
        <end position="735"/>
    </location>
</feature>
<dbReference type="AlphaFoldDB" id="A0A2A2J6Z3"/>